<evidence type="ECO:0000256" key="1">
    <source>
        <dbReference type="SAM" id="SignalP"/>
    </source>
</evidence>
<feature type="signal peptide" evidence="1">
    <location>
        <begin position="1"/>
        <end position="21"/>
    </location>
</feature>
<evidence type="ECO:0000313" key="2">
    <source>
        <dbReference type="EMBL" id="PNT43925.1"/>
    </source>
</evidence>
<evidence type="ECO:0000313" key="3">
    <source>
        <dbReference type="Proteomes" id="UP000006729"/>
    </source>
</evidence>
<keyword evidence="3" id="KW-1185">Reference proteome</keyword>
<organism evidence="2 3">
    <name type="scientific">Populus trichocarpa</name>
    <name type="common">Western balsam poplar</name>
    <name type="synonym">Populus balsamifera subsp. trichocarpa</name>
    <dbReference type="NCBI Taxonomy" id="3694"/>
    <lineage>
        <taxon>Eukaryota</taxon>
        <taxon>Viridiplantae</taxon>
        <taxon>Streptophyta</taxon>
        <taxon>Embryophyta</taxon>
        <taxon>Tracheophyta</taxon>
        <taxon>Spermatophyta</taxon>
        <taxon>Magnoliopsida</taxon>
        <taxon>eudicotyledons</taxon>
        <taxon>Gunneridae</taxon>
        <taxon>Pentapetalae</taxon>
        <taxon>rosids</taxon>
        <taxon>fabids</taxon>
        <taxon>Malpighiales</taxon>
        <taxon>Salicaceae</taxon>
        <taxon>Saliceae</taxon>
        <taxon>Populus</taxon>
    </lineage>
</organism>
<proteinExistence type="predicted"/>
<evidence type="ECO:0008006" key="4">
    <source>
        <dbReference type="Google" id="ProtNLM"/>
    </source>
</evidence>
<feature type="chain" id="PRO_5014352967" description="Reverse transcriptase domain-containing protein" evidence="1">
    <location>
        <begin position="22"/>
        <end position="74"/>
    </location>
</feature>
<protein>
    <recommendedName>
        <fullName evidence="4">Reverse transcriptase domain-containing protein</fullName>
    </recommendedName>
</protein>
<dbReference type="AlphaFoldDB" id="A0A2K2B2C7"/>
<reference evidence="2 3" key="1">
    <citation type="journal article" date="2006" name="Science">
        <title>The genome of black cottonwood, Populus trichocarpa (Torr. &amp; Gray).</title>
        <authorList>
            <person name="Tuskan G.A."/>
            <person name="Difazio S."/>
            <person name="Jansson S."/>
            <person name="Bohlmann J."/>
            <person name="Grigoriev I."/>
            <person name="Hellsten U."/>
            <person name="Putnam N."/>
            <person name="Ralph S."/>
            <person name="Rombauts S."/>
            <person name="Salamov A."/>
            <person name="Schein J."/>
            <person name="Sterck L."/>
            <person name="Aerts A."/>
            <person name="Bhalerao R.R."/>
            <person name="Bhalerao R.P."/>
            <person name="Blaudez D."/>
            <person name="Boerjan W."/>
            <person name="Brun A."/>
            <person name="Brunner A."/>
            <person name="Busov V."/>
            <person name="Campbell M."/>
            <person name="Carlson J."/>
            <person name="Chalot M."/>
            <person name="Chapman J."/>
            <person name="Chen G.L."/>
            <person name="Cooper D."/>
            <person name="Coutinho P.M."/>
            <person name="Couturier J."/>
            <person name="Covert S."/>
            <person name="Cronk Q."/>
            <person name="Cunningham R."/>
            <person name="Davis J."/>
            <person name="Degroeve S."/>
            <person name="Dejardin A."/>
            <person name="Depamphilis C."/>
            <person name="Detter J."/>
            <person name="Dirks B."/>
            <person name="Dubchak I."/>
            <person name="Duplessis S."/>
            <person name="Ehlting J."/>
            <person name="Ellis B."/>
            <person name="Gendler K."/>
            <person name="Goodstein D."/>
            <person name="Gribskov M."/>
            <person name="Grimwood J."/>
            <person name="Groover A."/>
            <person name="Gunter L."/>
            <person name="Hamberger B."/>
            <person name="Heinze B."/>
            <person name="Helariutta Y."/>
            <person name="Henrissat B."/>
            <person name="Holligan D."/>
            <person name="Holt R."/>
            <person name="Huang W."/>
            <person name="Islam-Faridi N."/>
            <person name="Jones S."/>
            <person name="Jones-Rhoades M."/>
            <person name="Jorgensen R."/>
            <person name="Joshi C."/>
            <person name="Kangasjarvi J."/>
            <person name="Karlsson J."/>
            <person name="Kelleher C."/>
            <person name="Kirkpatrick R."/>
            <person name="Kirst M."/>
            <person name="Kohler A."/>
            <person name="Kalluri U."/>
            <person name="Larimer F."/>
            <person name="Leebens-Mack J."/>
            <person name="Leple J.C."/>
            <person name="Locascio P."/>
            <person name="Lou Y."/>
            <person name="Lucas S."/>
            <person name="Martin F."/>
            <person name="Montanini B."/>
            <person name="Napoli C."/>
            <person name="Nelson D.R."/>
            <person name="Nelson C."/>
            <person name="Nieminen K."/>
            <person name="Nilsson O."/>
            <person name="Pereda V."/>
            <person name="Peter G."/>
            <person name="Philippe R."/>
            <person name="Pilate G."/>
            <person name="Poliakov A."/>
            <person name="Razumovskaya J."/>
            <person name="Richardson P."/>
            <person name="Rinaldi C."/>
            <person name="Ritland K."/>
            <person name="Rouze P."/>
            <person name="Ryaboy D."/>
            <person name="Schmutz J."/>
            <person name="Schrader J."/>
            <person name="Segerman B."/>
            <person name="Shin H."/>
            <person name="Siddiqui A."/>
            <person name="Sterky F."/>
            <person name="Terry A."/>
            <person name="Tsai C.J."/>
            <person name="Uberbacher E."/>
            <person name="Unneberg P."/>
            <person name="Vahala J."/>
            <person name="Wall K."/>
            <person name="Wessler S."/>
            <person name="Yang G."/>
            <person name="Yin T."/>
            <person name="Douglas C."/>
            <person name="Marra M."/>
            <person name="Sandberg G."/>
            <person name="Van de Peer Y."/>
            <person name="Rokhsar D."/>
        </authorList>
    </citation>
    <scope>NUCLEOTIDE SEQUENCE [LARGE SCALE GENOMIC DNA]</scope>
    <source>
        <strain evidence="3">cv. Nisqually</strain>
    </source>
</reference>
<dbReference type="InParanoid" id="A0A2K2B2C7"/>
<name>A0A2K2B2C7_POPTR</name>
<keyword evidence="1" id="KW-0732">Signal</keyword>
<dbReference type="EMBL" id="CM009292">
    <property type="protein sequence ID" value="PNT43925.1"/>
    <property type="molecule type" value="Genomic_DNA"/>
</dbReference>
<dbReference type="Proteomes" id="UP000006729">
    <property type="component" value="Chromosome 3"/>
</dbReference>
<sequence>MSLSSFLFTWWQMFFIGYYRGVERVLVKGLLMALEGVEVSDLQFADDTSIFLSNDRLDLGNVFYLLRVFESQVS</sequence>
<accession>A0A2K2B2C7</accession>
<gene>
    <name evidence="2" type="ORF">POPTR_003G061500</name>
</gene>